<dbReference type="PROSITE" id="PS50005">
    <property type="entry name" value="TPR"/>
    <property type="match status" value="1"/>
</dbReference>
<comment type="caution">
    <text evidence="5">The sequence shown here is derived from an EMBL/GenBank/DDBJ whole genome shotgun (WGS) entry which is preliminary data.</text>
</comment>
<keyword evidence="2 3" id="KW-0802">TPR repeat</keyword>
<keyword evidence="6" id="KW-1185">Reference proteome</keyword>
<gene>
    <name evidence="5" type="ORF">CRP01_21995</name>
</gene>
<evidence type="ECO:0000313" key="6">
    <source>
        <dbReference type="Proteomes" id="UP000223913"/>
    </source>
</evidence>
<dbReference type="Pfam" id="PF13432">
    <property type="entry name" value="TPR_16"/>
    <property type="match status" value="1"/>
</dbReference>
<dbReference type="OrthoDB" id="174931at2"/>
<keyword evidence="1" id="KW-0677">Repeat</keyword>
<dbReference type="Pfam" id="PF17128">
    <property type="entry name" value="DUF5107"/>
    <property type="match status" value="1"/>
</dbReference>
<proteinExistence type="predicted"/>
<dbReference type="SMART" id="SM00028">
    <property type="entry name" value="TPR"/>
    <property type="match status" value="5"/>
</dbReference>
<dbReference type="Gene3D" id="1.25.40.10">
    <property type="entry name" value="Tetratricopeptide repeat domain"/>
    <property type="match status" value="2"/>
</dbReference>
<evidence type="ECO:0000256" key="1">
    <source>
        <dbReference type="ARBA" id="ARBA00022737"/>
    </source>
</evidence>
<dbReference type="SUPFAM" id="SSF48452">
    <property type="entry name" value="TPR-like"/>
    <property type="match status" value="2"/>
</dbReference>
<dbReference type="InterPro" id="IPR050498">
    <property type="entry name" value="Ycf3"/>
</dbReference>
<feature type="domain" description="DUF5107" evidence="4">
    <location>
        <begin position="64"/>
        <end position="367"/>
    </location>
</feature>
<evidence type="ECO:0000313" key="5">
    <source>
        <dbReference type="EMBL" id="PHN04236.1"/>
    </source>
</evidence>
<dbReference type="Pfam" id="PF14559">
    <property type="entry name" value="TPR_19"/>
    <property type="match status" value="1"/>
</dbReference>
<organism evidence="5 6">
    <name type="scientific">Flavilitoribacter nigricans (strain ATCC 23147 / DSM 23189 / NBRC 102662 / NCIMB 1420 / SS-2)</name>
    <name type="common">Lewinella nigricans</name>
    <dbReference type="NCBI Taxonomy" id="1122177"/>
    <lineage>
        <taxon>Bacteria</taxon>
        <taxon>Pseudomonadati</taxon>
        <taxon>Bacteroidota</taxon>
        <taxon>Saprospiria</taxon>
        <taxon>Saprospirales</taxon>
        <taxon>Lewinellaceae</taxon>
        <taxon>Flavilitoribacter</taxon>
    </lineage>
</organism>
<sequence length="1051" mass="119871">MNSNRHLKPPAMQALRMFFLLSVSLMLHTSLWSQRATISSEQTALTTYPFSDPDPVPILVSNPKIYPYFKYEGYTPGGQDQDWNVVHLENDYLDVWVLPEVGGKVWGAREKSTGEEFIYRNEVMKFRNIAMRGPWTSGGIEFNFGIIGHHPSTATPVDYKIVQEEDGSVSCWVGNMDLASRTQWRVKINLPKDKAYFETRALWYNPTALHQSYYNWMTGAAFATDDLEFYCPGDQYLEHGGDPHPWPTEYGRHIAEYKENDFLSHKSYHVVGEYNDFFGGYYHDQGYGFGHWSPYDEMPGQKLWLWSLARNGGIWEDLLTDTDGQYIEFQAGRLFNQYSPGSDGNPVTQAVFPPHSTDQWQERWFPVKAIGGLTDVSPSAVLHIEPVDGKMQIGINALEQAAGTLRVFAGDRKVLEKEIALPPMGIFRESIDWPTSEQGFRVTVDGMGLDYDSDPQKLKLKRPFQKPALPDTPPSELHYRAGMEWMDFREYDKAKKSLKACLEDNPAHLEALAALAELYYRQGLYDRGLEPALRALSIDTYHPGANYVAGILFQAQGDFINAKEALGWAARSMEYRSAAYGIMAGILLAEQQAGEAIRYARQALDFNRFNMQARQTLAVAQRTSGQEKAAQETVMTLLEMDPLSHFSYFEQYLLDGQASSKQRFTGNIRNELPEQTYLELALQYHQLGQKEAALSVLELAPSSVLVNIWQAFLQDDPQALAAVANQSPELVFPFRRESLEALEWARTNHQDWKFAYYLALNYWGKGRTEKAVELLENLGNTPDYPFFYLTRANVRESTSADKAREDLLRARELQSDSWRTWHELIQFYFRQGKFAEALSVSTDAYDQFPDNYTLGMDHVRALLENQQYEPALTILQTLEVLPFEGASASRRLYEWAHLGRALEQLAAKQYPSAIRTLESYKKWPERLGVGKPYNPDERLADHLLAYAYDQTGKPAAAREARNRLLEYTRQFPLRNSLETVLGFQLMSEKELSDLAINQYDSPKTGTAIRWALAKAMHNETEADKIQQQNAGLFTSPFYQMLEKAIALGAVD</sequence>
<dbReference type="AlphaFoldDB" id="A0A2D0N770"/>
<dbReference type="PANTHER" id="PTHR44858:SF1">
    <property type="entry name" value="UDP-N-ACETYLGLUCOSAMINE--PEPTIDE N-ACETYLGLUCOSAMINYLTRANSFERASE SPINDLY-RELATED"/>
    <property type="match status" value="1"/>
</dbReference>
<dbReference type="InterPro" id="IPR019734">
    <property type="entry name" value="TPR_rpt"/>
</dbReference>
<dbReference type="Proteomes" id="UP000223913">
    <property type="component" value="Unassembled WGS sequence"/>
</dbReference>
<dbReference type="PANTHER" id="PTHR44858">
    <property type="entry name" value="TETRATRICOPEPTIDE REPEAT PROTEIN 6"/>
    <property type="match status" value="1"/>
</dbReference>
<evidence type="ECO:0000259" key="4">
    <source>
        <dbReference type="Pfam" id="PF17128"/>
    </source>
</evidence>
<dbReference type="EMBL" id="PDUD01000026">
    <property type="protein sequence ID" value="PHN04236.1"/>
    <property type="molecule type" value="Genomic_DNA"/>
</dbReference>
<evidence type="ECO:0000256" key="3">
    <source>
        <dbReference type="PROSITE-ProRule" id="PRU00339"/>
    </source>
</evidence>
<dbReference type="InterPro" id="IPR011990">
    <property type="entry name" value="TPR-like_helical_dom_sf"/>
</dbReference>
<feature type="repeat" description="TPR" evidence="3">
    <location>
        <begin position="475"/>
        <end position="508"/>
    </location>
</feature>
<dbReference type="InterPro" id="IPR033396">
    <property type="entry name" value="DUF5107"/>
</dbReference>
<name>A0A2D0N770_FLAN2</name>
<reference evidence="5 6" key="1">
    <citation type="submission" date="2017-10" db="EMBL/GenBank/DDBJ databases">
        <title>The draft genome sequence of Lewinella nigricans NBRC 102662.</title>
        <authorList>
            <person name="Wang K."/>
        </authorList>
    </citation>
    <scope>NUCLEOTIDE SEQUENCE [LARGE SCALE GENOMIC DNA]</scope>
    <source>
        <strain evidence="5 6">NBRC 102662</strain>
    </source>
</reference>
<evidence type="ECO:0000256" key="2">
    <source>
        <dbReference type="ARBA" id="ARBA00022803"/>
    </source>
</evidence>
<protein>
    <submittedName>
        <fullName evidence="5">DUF5107 domain-containing protein</fullName>
    </submittedName>
</protein>
<accession>A0A2D0N770</accession>